<proteinExistence type="predicted"/>
<keyword evidence="3" id="KW-1185">Reference proteome</keyword>
<organism evidence="2 3">
    <name type="scientific">Snuella lapsa</name>
    <dbReference type="NCBI Taxonomy" id="870481"/>
    <lineage>
        <taxon>Bacteria</taxon>
        <taxon>Pseudomonadati</taxon>
        <taxon>Bacteroidota</taxon>
        <taxon>Flavobacteriia</taxon>
        <taxon>Flavobacteriales</taxon>
        <taxon>Flavobacteriaceae</taxon>
        <taxon>Snuella</taxon>
    </lineage>
</organism>
<sequence length="358" mass="41104">MSKELPQPQQSEEVDLGQLFKLIGNAFDRFFKFIGRIFNALFLGFVWLVFFVKKHALKIVIATVIGFGLGMAKEQVSAPIYKSTAIVKQNYKTGENLYNLIDYYNKLIGERDFTSLSSSLGLENEEKLESIIGFEVESVATKNDEMVRFDKYKKSLDSVLASTITFEDYIESAKTSENPLQRIILKAKSKNVFKDVIPNIIESINRTPYFEAEKRKDSLELTRQENAINEALSKSEALQGVYQEVLKQQVGTDASSQTTIRIDNTEDKSVTKEFELYTNDVRLRRELVEIQRKKEDKSKIIELVSSQENTGTVDTSSRLLGYDINKKIKYAILLGLLTFVLLLTREFVRFLDRFKDRI</sequence>
<name>A0ABP6XF61_9FLAO</name>
<reference evidence="3" key="1">
    <citation type="journal article" date="2019" name="Int. J. Syst. Evol. Microbiol.">
        <title>The Global Catalogue of Microorganisms (GCM) 10K type strain sequencing project: providing services to taxonomists for standard genome sequencing and annotation.</title>
        <authorList>
            <consortium name="The Broad Institute Genomics Platform"/>
            <consortium name="The Broad Institute Genome Sequencing Center for Infectious Disease"/>
            <person name="Wu L."/>
            <person name="Ma J."/>
        </authorList>
    </citation>
    <scope>NUCLEOTIDE SEQUENCE [LARGE SCALE GENOMIC DNA]</scope>
    <source>
        <strain evidence="3">JCM 17111</strain>
    </source>
</reference>
<keyword evidence="1" id="KW-1133">Transmembrane helix</keyword>
<comment type="caution">
    <text evidence="2">The sequence shown here is derived from an EMBL/GenBank/DDBJ whole genome shotgun (WGS) entry which is preliminary data.</text>
</comment>
<dbReference type="RefSeq" id="WP_345005370.1">
    <property type="nucleotide sequence ID" value="NZ_BAABCY010000036.1"/>
</dbReference>
<feature type="transmembrane region" description="Helical" evidence="1">
    <location>
        <begin position="328"/>
        <end position="348"/>
    </location>
</feature>
<keyword evidence="1" id="KW-0472">Membrane</keyword>
<gene>
    <name evidence="2" type="ORF">GCM10022395_15740</name>
</gene>
<evidence type="ECO:0000256" key="1">
    <source>
        <dbReference type="SAM" id="Phobius"/>
    </source>
</evidence>
<dbReference type="Proteomes" id="UP001500954">
    <property type="component" value="Unassembled WGS sequence"/>
</dbReference>
<protein>
    <recommendedName>
        <fullName evidence="4">Polysaccharide chain length determinant N-terminal domain-containing protein</fullName>
    </recommendedName>
</protein>
<evidence type="ECO:0000313" key="3">
    <source>
        <dbReference type="Proteomes" id="UP001500954"/>
    </source>
</evidence>
<dbReference type="EMBL" id="BAABCY010000036">
    <property type="protein sequence ID" value="GAA3566220.1"/>
    <property type="molecule type" value="Genomic_DNA"/>
</dbReference>
<feature type="transmembrane region" description="Helical" evidence="1">
    <location>
        <begin position="30"/>
        <end position="50"/>
    </location>
</feature>
<accession>A0ABP6XF61</accession>
<keyword evidence="1" id="KW-0812">Transmembrane</keyword>
<evidence type="ECO:0008006" key="4">
    <source>
        <dbReference type="Google" id="ProtNLM"/>
    </source>
</evidence>
<evidence type="ECO:0000313" key="2">
    <source>
        <dbReference type="EMBL" id="GAA3566220.1"/>
    </source>
</evidence>